<keyword evidence="3" id="KW-1185">Reference proteome</keyword>
<proteinExistence type="predicted"/>
<reference evidence="2" key="2">
    <citation type="submission" date="2013-04" db="UniProtKB">
        <authorList>
            <consortium name="EnsemblPlants"/>
        </authorList>
    </citation>
    <scope>IDENTIFICATION</scope>
</reference>
<sequence length="50" mass="6014">NFSSLLLWIKRLIFCFFCQTRTQCIALGRRCYGLFNLRARLQITVVIRFN</sequence>
<evidence type="ECO:0000256" key="1">
    <source>
        <dbReference type="SAM" id="SignalP"/>
    </source>
</evidence>
<evidence type="ECO:0000313" key="3">
    <source>
        <dbReference type="Proteomes" id="UP000006038"/>
    </source>
</evidence>
<keyword evidence="1" id="KW-0732">Signal</keyword>
<name>J3M5U4_ORYBR</name>
<dbReference type="EnsemblPlants" id="OB05G19680.1">
    <property type="protein sequence ID" value="OB05G19680.1"/>
    <property type="gene ID" value="OB05G19680"/>
</dbReference>
<dbReference type="AlphaFoldDB" id="J3M5U4"/>
<dbReference type="HOGENOM" id="CLU_3130394_0_0_1"/>
<accession>J3M5U4</accession>
<dbReference type="Proteomes" id="UP000006038">
    <property type="component" value="Chromosome 5"/>
</dbReference>
<evidence type="ECO:0008006" key="4">
    <source>
        <dbReference type="Google" id="ProtNLM"/>
    </source>
</evidence>
<reference evidence="2" key="1">
    <citation type="journal article" date="2013" name="Nat. Commun.">
        <title>Whole-genome sequencing of Oryza brachyantha reveals mechanisms underlying Oryza genome evolution.</title>
        <authorList>
            <person name="Chen J."/>
            <person name="Huang Q."/>
            <person name="Gao D."/>
            <person name="Wang J."/>
            <person name="Lang Y."/>
            <person name="Liu T."/>
            <person name="Li B."/>
            <person name="Bai Z."/>
            <person name="Luis Goicoechea J."/>
            <person name="Liang C."/>
            <person name="Chen C."/>
            <person name="Zhang W."/>
            <person name="Sun S."/>
            <person name="Liao Y."/>
            <person name="Zhang X."/>
            <person name="Yang L."/>
            <person name="Song C."/>
            <person name="Wang M."/>
            <person name="Shi J."/>
            <person name="Liu G."/>
            <person name="Liu J."/>
            <person name="Zhou H."/>
            <person name="Zhou W."/>
            <person name="Yu Q."/>
            <person name="An N."/>
            <person name="Chen Y."/>
            <person name="Cai Q."/>
            <person name="Wang B."/>
            <person name="Liu B."/>
            <person name="Min J."/>
            <person name="Huang Y."/>
            <person name="Wu H."/>
            <person name="Li Z."/>
            <person name="Zhang Y."/>
            <person name="Yin Y."/>
            <person name="Song W."/>
            <person name="Jiang J."/>
            <person name="Jackson S.A."/>
            <person name="Wing R.A."/>
            <person name="Wang J."/>
            <person name="Chen M."/>
        </authorList>
    </citation>
    <scope>NUCLEOTIDE SEQUENCE [LARGE SCALE GENOMIC DNA]</scope>
    <source>
        <strain evidence="2">cv. IRGC 101232</strain>
    </source>
</reference>
<evidence type="ECO:0000313" key="2">
    <source>
        <dbReference type="EnsemblPlants" id="OB05G19680.1"/>
    </source>
</evidence>
<dbReference type="Gramene" id="OB05G19680.1">
    <property type="protein sequence ID" value="OB05G19680.1"/>
    <property type="gene ID" value="OB05G19680"/>
</dbReference>
<feature type="chain" id="PRO_5003774369" description="DUF3778 domain-containing protein" evidence="1">
    <location>
        <begin position="23"/>
        <end position="50"/>
    </location>
</feature>
<protein>
    <recommendedName>
        <fullName evidence="4">DUF3778 domain-containing protein</fullName>
    </recommendedName>
</protein>
<feature type="signal peptide" evidence="1">
    <location>
        <begin position="1"/>
        <end position="22"/>
    </location>
</feature>
<organism evidence="2">
    <name type="scientific">Oryza brachyantha</name>
    <name type="common">malo sina</name>
    <dbReference type="NCBI Taxonomy" id="4533"/>
    <lineage>
        <taxon>Eukaryota</taxon>
        <taxon>Viridiplantae</taxon>
        <taxon>Streptophyta</taxon>
        <taxon>Embryophyta</taxon>
        <taxon>Tracheophyta</taxon>
        <taxon>Spermatophyta</taxon>
        <taxon>Magnoliopsida</taxon>
        <taxon>Liliopsida</taxon>
        <taxon>Poales</taxon>
        <taxon>Poaceae</taxon>
        <taxon>BOP clade</taxon>
        <taxon>Oryzoideae</taxon>
        <taxon>Oryzeae</taxon>
        <taxon>Oryzinae</taxon>
        <taxon>Oryza</taxon>
    </lineage>
</organism>